<dbReference type="EMBL" id="LHQQ01000163">
    <property type="protein sequence ID" value="KOS40442.1"/>
    <property type="molecule type" value="Genomic_DNA"/>
</dbReference>
<evidence type="ECO:0000313" key="2">
    <source>
        <dbReference type="EMBL" id="KOS40442.1"/>
    </source>
</evidence>
<reference evidence="2 3" key="1">
    <citation type="submission" date="2015-08" db="EMBL/GenBank/DDBJ databases">
        <title>Genome sequencing of Penicillium nordicum.</title>
        <authorList>
            <person name="Nguyen H.D."/>
            <person name="Seifert K.A."/>
        </authorList>
    </citation>
    <scope>NUCLEOTIDE SEQUENCE [LARGE SCALE GENOMIC DNA]</scope>
    <source>
        <strain evidence="2 3">DAOMC 185683</strain>
    </source>
</reference>
<dbReference type="Proteomes" id="UP000037696">
    <property type="component" value="Unassembled WGS sequence"/>
</dbReference>
<evidence type="ECO:0000256" key="1">
    <source>
        <dbReference type="SAM" id="MobiDB-lite"/>
    </source>
</evidence>
<protein>
    <submittedName>
        <fullName evidence="2">Uncharacterized protein</fullName>
    </submittedName>
</protein>
<gene>
    <name evidence="2" type="ORF">ACN38_g8695</name>
</gene>
<name>A0A0M9WDA5_9EURO</name>
<sequence length="67" mass="7787">MLHVAVIHPHCPQPYLQKPKMSTRSILPRKFGRYGGGKARIRKRRNENGKKKKKKKKKSLSLSLDVH</sequence>
<dbReference type="AlphaFoldDB" id="A0A0M9WDA5"/>
<feature type="compositionally biased region" description="Basic residues" evidence="1">
    <location>
        <begin position="39"/>
        <end position="59"/>
    </location>
</feature>
<proteinExistence type="predicted"/>
<keyword evidence="3" id="KW-1185">Reference proteome</keyword>
<evidence type="ECO:0000313" key="3">
    <source>
        <dbReference type="Proteomes" id="UP000037696"/>
    </source>
</evidence>
<feature type="region of interest" description="Disordered" evidence="1">
    <location>
        <begin position="28"/>
        <end position="67"/>
    </location>
</feature>
<organism evidence="2 3">
    <name type="scientific">Penicillium nordicum</name>
    <dbReference type="NCBI Taxonomy" id="229535"/>
    <lineage>
        <taxon>Eukaryota</taxon>
        <taxon>Fungi</taxon>
        <taxon>Dikarya</taxon>
        <taxon>Ascomycota</taxon>
        <taxon>Pezizomycotina</taxon>
        <taxon>Eurotiomycetes</taxon>
        <taxon>Eurotiomycetidae</taxon>
        <taxon>Eurotiales</taxon>
        <taxon>Aspergillaceae</taxon>
        <taxon>Penicillium</taxon>
    </lineage>
</organism>
<accession>A0A0M9WDA5</accession>
<comment type="caution">
    <text evidence="2">The sequence shown here is derived from an EMBL/GenBank/DDBJ whole genome shotgun (WGS) entry which is preliminary data.</text>
</comment>